<reference evidence="2 3" key="1">
    <citation type="submission" date="2013-11" db="EMBL/GenBank/DDBJ databases">
        <title>Genome sequencing of Stegodyphus mimosarum.</title>
        <authorList>
            <person name="Bechsgaard J."/>
        </authorList>
    </citation>
    <scope>NUCLEOTIDE SEQUENCE [LARGE SCALE GENOMIC DNA]</scope>
</reference>
<dbReference type="STRING" id="407821.A0A087TZW6"/>
<feature type="non-terminal residue" evidence="2">
    <location>
        <position position="300"/>
    </location>
</feature>
<gene>
    <name evidence="2" type="ORF">X975_18555</name>
</gene>
<dbReference type="AlphaFoldDB" id="A0A087TZW6"/>
<dbReference type="PANTHER" id="PTHR45902:SF1">
    <property type="entry name" value="LATROPHILIN RECEPTOR-LIKE PROTEIN A"/>
    <property type="match status" value="1"/>
</dbReference>
<dbReference type="OrthoDB" id="6146532at2759"/>
<keyword evidence="1" id="KW-0732">Signal</keyword>
<evidence type="ECO:0000313" key="3">
    <source>
        <dbReference type="Proteomes" id="UP000054359"/>
    </source>
</evidence>
<evidence type="ECO:0008006" key="4">
    <source>
        <dbReference type="Google" id="ProtNLM"/>
    </source>
</evidence>
<proteinExistence type="predicted"/>
<evidence type="ECO:0000313" key="2">
    <source>
        <dbReference type="EMBL" id="KFM70655.1"/>
    </source>
</evidence>
<dbReference type="InterPro" id="IPR053231">
    <property type="entry name" value="GPCR_LN-TM7"/>
</dbReference>
<accession>A0A087TZW6</accession>
<organism evidence="2 3">
    <name type="scientific">Stegodyphus mimosarum</name>
    <name type="common">African social velvet spider</name>
    <dbReference type="NCBI Taxonomy" id="407821"/>
    <lineage>
        <taxon>Eukaryota</taxon>
        <taxon>Metazoa</taxon>
        <taxon>Ecdysozoa</taxon>
        <taxon>Arthropoda</taxon>
        <taxon>Chelicerata</taxon>
        <taxon>Arachnida</taxon>
        <taxon>Araneae</taxon>
        <taxon>Araneomorphae</taxon>
        <taxon>Entelegynae</taxon>
        <taxon>Eresoidea</taxon>
        <taxon>Eresidae</taxon>
        <taxon>Stegodyphus</taxon>
    </lineage>
</organism>
<dbReference type="Proteomes" id="UP000054359">
    <property type="component" value="Unassembled WGS sequence"/>
</dbReference>
<dbReference type="EMBL" id="KK117506">
    <property type="protein sequence ID" value="KFM70655.1"/>
    <property type="molecule type" value="Genomic_DNA"/>
</dbReference>
<dbReference type="OMA" id="MDATEEW"/>
<name>A0A087TZW6_STEMI</name>
<feature type="signal peptide" evidence="1">
    <location>
        <begin position="1"/>
        <end position="20"/>
    </location>
</feature>
<sequence>MNIREFILVFTAICMCLVTAEYRKLIPVCEFNSCENPAGFRTSYCFCDSKCSLIYNDCCLDAPYRTFRVAIKRRFNNHCIFVHGENKHFWLVDTCKKSWVGHEHIKEKCMEQQYISGESSDIIGALPVTNPKEGVTYKNYYCGLCNDENVEELVEWQVKTVCPNKCILPQDVLQNLTFVESERQWGVWKMDATEEWKFYECYLLFQRPEGVTNGIRQCVSGMVSSCPPSWKNMTTRRKCKSYVDPVQWSDGPVYKNIDCAVCHNKTRENFRCVYDITRESNAVLLRLAMPVDLNAMGQWF</sequence>
<keyword evidence="3" id="KW-1185">Reference proteome</keyword>
<evidence type="ECO:0000256" key="1">
    <source>
        <dbReference type="SAM" id="SignalP"/>
    </source>
</evidence>
<feature type="chain" id="PRO_5001830075" description="SMB domain-containing protein" evidence="1">
    <location>
        <begin position="21"/>
        <end position="300"/>
    </location>
</feature>
<protein>
    <recommendedName>
        <fullName evidence="4">SMB domain-containing protein</fullName>
    </recommendedName>
</protein>
<dbReference type="PANTHER" id="PTHR45902">
    <property type="entry name" value="LATROPHILIN RECEPTOR-LIKE PROTEIN A"/>
    <property type="match status" value="1"/>
</dbReference>